<dbReference type="GO" id="GO:0005789">
    <property type="term" value="C:endoplasmic reticulum membrane"/>
    <property type="evidence" value="ECO:0007669"/>
    <property type="project" value="InterPro"/>
</dbReference>
<evidence type="ECO:0000313" key="8">
    <source>
        <dbReference type="Proteomes" id="UP000188268"/>
    </source>
</evidence>
<name>A0A1R3FZF4_COCAP</name>
<dbReference type="Proteomes" id="UP000188268">
    <property type="component" value="Unassembled WGS sequence"/>
</dbReference>
<evidence type="ECO:0000256" key="2">
    <source>
        <dbReference type="ARBA" id="ARBA00009995"/>
    </source>
</evidence>
<sequence>MSSHSNNSTSANDPRQPSAAKPFVAQPVLPQELPIDYSGFIAVIFGIAGVMFRYKLSSWLAIIFCAQSLANMRNIENDLKQISMAMMNVVMTTFTLVLECGWEFNGNFIPIDIDEKGEFNGQIRIISIPGGSDQLKDKKDRNEFIKGMFRVMPGQLEELIRKMNSSEEEKISCVIADAIVGWAFEIAKKMGVKSAMFWPSTVESISLSLQIPKLIENGILDNDGTPLITKMIQVSPKLPAISTLELPWIFPGQPIREKLLFGFFLAATKAIETSNWLLSNSFYDLHPSACDLIPKLMPIGPLLSSNALGNPTGSLWHVDSTCLSWLDEQPAKSVIYVAFGSIAILSQSQFEELALGLELLGHPFLWVIRSSSDLVGESIIKYPDGLVNPSSNTQMVGLGLTPGENGIISRHEIKQKMERLLCDSEIEASAVKLKDIARRSLAEGGSSSKNLDTFIKQLKC</sequence>
<keyword evidence="7" id="KW-0808">Transferase</keyword>
<evidence type="ECO:0000256" key="5">
    <source>
        <dbReference type="ARBA" id="ARBA00022989"/>
    </source>
</evidence>
<dbReference type="PANTHER" id="PTHR11926:SF1412">
    <property type="entry name" value="UDP-GLYCOSYLTRANSFERASE 83A1-LIKE"/>
    <property type="match status" value="1"/>
</dbReference>
<evidence type="ECO:0000256" key="6">
    <source>
        <dbReference type="ARBA" id="ARBA00023136"/>
    </source>
</evidence>
<dbReference type="OrthoDB" id="284718at2759"/>
<keyword evidence="8" id="KW-1185">Reference proteome</keyword>
<evidence type="ECO:0000313" key="7">
    <source>
        <dbReference type="EMBL" id="OMO51211.1"/>
    </source>
</evidence>
<evidence type="ECO:0000256" key="4">
    <source>
        <dbReference type="ARBA" id="ARBA00022692"/>
    </source>
</evidence>
<evidence type="ECO:0000256" key="3">
    <source>
        <dbReference type="ARBA" id="ARBA00022676"/>
    </source>
</evidence>
<keyword evidence="3" id="KW-0328">Glycosyltransferase</keyword>
<organism evidence="7 8">
    <name type="scientific">Corchorus capsularis</name>
    <name type="common">Jute</name>
    <dbReference type="NCBI Taxonomy" id="210143"/>
    <lineage>
        <taxon>Eukaryota</taxon>
        <taxon>Viridiplantae</taxon>
        <taxon>Streptophyta</taxon>
        <taxon>Embryophyta</taxon>
        <taxon>Tracheophyta</taxon>
        <taxon>Spermatophyta</taxon>
        <taxon>Magnoliopsida</taxon>
        <taxon>eudicotyledons</taxon>
        <taxon>Gunneridae</taxon>
        <taxon>Pentapetalae</taxon>
        <taxon>rosids</taxon>
        <taxon>malvids</taxon>
        <taxon>Malvales</taxon>
        <taxon>Malvaceae</taxon>
        <taxon>Grewioideae</taxon>
        <taxon>Apeibeae</taxon>
        <taxon>Corchorus</taxon>
    </lineage>
</organism>
<comment type="similarity">
    <text evidence="2">Belongs to the UDP-glycosyltransferase family.</text>
</comment>
<dbReference type="Gene3D" id="3.40.50.2000">
    <property type="entry name" value="Glycogen Phosphorylase B"/>
    <property type="match status" value="4"/>
</dbReference>
<dbReference type="Pfam" id="PF03669">
    <property type="entry name" value="ASTER"/>
    <property type="match status" value="1"/>
</dbReference>
<dbReference type="GO" id="GO:0044183">
    <property type="term" value="F:protein folding chaperone"/>
    <property type="evidence" value="ECO:0007669"/>
    <property type="project" value="InterPro"/>
</dbReference>
<gene>
    <name evidence="7" type="ORF">CCACVL1_29934</name>
</gene>
<keyword evidence="5" id="KW-1133">Transmembrane helix</keyword>
<dbReference type="GO" id="GO:0045048">
    <property type="term" value="P:protein insertion into ER membrane"/>
    <property type="evidence" value="ECO:0007669"/>
    <property type="project" value="InterPro"/>
</dbReference>
<keyword evidence="6" id="KW-0472">Membrane</keyword>
<reference evidence="7 8" key="1">
    <citation type="submission" date="2013-09" db="EMBL/GenBank/DDBJ databases">
        <title>Corchorus capsularis genome sequencing.</title>
        <authorList>
            <person name="Alam M."/>
            <person name="Haque M.S."/>
            <person name="Islam M.S."/>
            <person name="Emdad E.M."/>
            <person name="Islam M.M."/>
            <person name="Ahmed B."/>
            <person name="Halim A."/>
            <person name="Hossen Q.M.M."/>
            <person name="Hossain M.Z."/>
            <person name="Ahmed R."/>
            <person name="Khan M.M."/>
            <person name="Islam R."/>
            <person name="Rashid M.M."/>
            <person name="Khan S.A."/>
            <person name="Rahman M.S."/>
            <person name="Alam M."/>
        </authorList>
    </citation>
    <scope>NUCLEOTIDE SEQUENCE [LARGE SCALE GENOMIC DNA]</scope>
    <source>
        <strain evidence="8">cv. CVL-1</strain>
        <tissue evidence="7">Whole seedling</tissue>
    </source>
</reference>
<keyword evidence="4" id="KW-0812">Transmembrane</keyword>
<dbReference type="SUPFAM" id="SSF53756">
    <property type="entry name" value="UDP-Glycosyltransferase/glycogen phosphorylase"/>
    <property type="match status" value="1"/>
</dbReference>
<dbReference type="AlphaFoldDB" id="A0A1R3FZF4"/>
<accession>A0A1R3FZF4</accession>
<evidence type="ECO:0000256" key="1">
    <source>
        <dbReference type="ARBA" id="ARBA00004370"/>
    </source>
</evidence>
<dbReference type="OMA" id="DDEHISC"/>
<comment type="subcellular location">
    <subcellularLocation>
        <location evidence="1">Membrane</location>
    </subcellularLocation>
</comment>
<proteinExistence type="inferred from homology"/>
<protein>
    <submittedName>
        <fullName evidence="7">UDP-glucuronosyl/UDP-glucosyltransferase</fullName>
    </submittedName>
</protein>
<comment type="caution">
    <text evidence="7">The sequence shown here is derived from an EMBL/GenBank/DDBJ whole genome shotgun (WGS) entry which is preliminary data.</text>
</comment>
<dbReference type="GO" id="GO:0080043">
    <property type="term" value="F:quercetin 3-O-glucosyltransferase activity"/>
    <property type="evidence" value="ECO:0007669"/>
    <property type="project" value="TreeGrafter"/>
</dbReference>
<dbReference type="GO" id="GO:0080044">
    <property type="term" value="F:quercetin 7-O-glucosyltransferase activity"/>
    <property type="evidence" value="ECO:0007669"/>
    <property type="project" value="TreeGrafter"/>
</dbReference>
<dbReference type="EMBL" id="AWWV01015910">
    <property type="protein sequence ID" value="OMO51211.1"/>
    <property type="molecule type" value="Genomic_DNA"/>
</dbReference>
<dbReference type="PANTHER" id="PTHR11926">
    <property type="entry name" value="GLUCOSYL/GLUCURONOSYL TRANSFERASES"/>
    <property type="match status" value="1"/>
</dbReference>
<dbReference type="InterPro" id="IPR005351">
    <property type="entry name" value="ASTER"/>
</dbReference>
<dbReference type="Gramene" id="OMO51211">
    <property type="protein sequence ID" value="OMO51211"/>
    <property type="gene ID" value="CCACVL1_29934"/>
</dbReference>